<keyword evidence="15" id="KW-1185">Reference proteome</keyword>
<keyword evidence="3 9" id="KW-1015">Disulfide bond</keyword>
<dbReference type="PROSITE" id="PS52011">
    <property type="entry name" value="PEPTIDASE_M2"/>
    <property type="match status" value="1"/>
</dbReference>
<dbReference type="Proteomes" id="UP001516400">
    <property type="component" value="Unassembled WGS sequence"/>
</dbReference>
<dbReference type="GO" id="GO:0008237">
    <property type="term" value="F:metallopeptidase activity"/>
    <property type="evidence" value="ECO:0007669"/>
    <property type="project" value="UniProtKB-KW"/>
</dbReference>
<feature type="chain" id="PRO_5044811152" description="Angiotensin-converting enzyme" evidence="13">
    <location>
        <begin position="26"/>
        <end position="597"/>
    </location>
</feature>
<evidence type="ECO:0000256" key="13">
    <source>
        <dbReference type="SAM" id="SignalP"/>
    </source>
</evidence>
<evidence type="ECO:0000256" key="2">
    <source>
        <dbReference type="ARBA" id="ARBA00022729"/>
    </source>
</evidence>
<feature type="active site" description="Proton donor 2" evidence="6">
    <location>
        <position position="522"/>
    </location>
</feature>
<proteinExistence type="inferred from homology"/>
<keyword evidence="12" id="KW-0378">Hydrolase</keyword>
<dbReference type="Pfam" id="PF01401">
    <property type="entry name" value="Peptidase_M2"/>
    <property type="match status" value="1"/>
</dbReference>
<reference evidence="14 15" key="1">
    <citation type="journal article" date="2021" name="BMC Biol.">
        <title>Horizontally acquired antibacterial genes associated with adaptive radiation of ladybird beetles.</title>
        <authorList>
            <person name="Li H.S."/>
            <person name="Tang X.F."/>
            <person name="Huang Y.H."/>
            <person name="Xu Z.Y."/>
            <person name="Chen M.L."/>
            <person name="Du X.Y."/>
            <person name="Qiu B.Y."/>
            <person name="Chen P.T."/>
            <person name="Zhang W."/>
            <person name="Slipinski A."/>
            <person name="Escalona H.E."/>
            <person name="Waterhouse R.M."/>
            <person name="Zwick A."/>
            <person name="Pang H."/>
        </authorList>
    </citation>
    <scope>NUCLEOTIDE SEQUENCE [LARGE SCALE GENOMIC DNA]</scope>
    <source>
        <strain evidence="14">SYSU2018</strain>
    </source>
</reference>
<feature type="binding site" evidence="8">
    <location>
        <position position="391"/>
    </location>
    <ligand>
        <name>Zn(2+)</name>
        <dbReference type="ChEBI" id="CHEBI:29105"/>
        <label>1</label>
        <note>catalytic</note>
    </ligand>
</feature>
<feature type="signal peptide" evidence="13">
    <location>
        <begin position="1"/>
        <end position="25"/>
    </location>
</feature>
<keyword evidence="2 13" id="KW-0732">Signal</keyword>
<feature type="binding site" evidence="10">
    <location>
        <position position="419"/>
    </location>
    <ligand>
        <name>Zn(2+)</name>
        <dbReference type="ChEBI" id="CHEBI:29105"/>
        <label>2</label>
        <note>catalytic</note>
    </ligand>
</feature>
<protein>
    <recommendedName>
        <fullName evidence="12">Angiotensin-converting enzyme</fullName>
        <ecNumber evidence="12">3.4.-.-</ecNumber>
    </recommendedName>
</protein>
<gene>
    <name evidence="14" type="ORF">HHI36_023984</name>
</gene>
<feature type="disulfide bond" evidence="9 11">
    <location>
        <begin position="360"/>
        <end position="378"/>
    </location>
</feature>
<evidence type="ECO:0000256" key="9">
    <source>
        <dbReference type="PIRSR" id="PIRSR601548-4"/>
    </source>
</evidence>
<dbReference type="GO" id="GO:0004180">
    <property type="term" value="F:carboxypeptidase activity"/>
    <property type="evidence" value="ECO:0007669"/>
    <property type="project" value="UniProtKB-KW"/>
</dbReference>
<evidence type="ECO:0000256" key="6">
    <source>
        <dbReference type="PIRSR" id="PIRSR601548-11"/>
    </source>
</evidence>
<keyword evidence="8 12" id="KW-0862">Zinc</keyword>
<dbReference type="PANTHER" id="PTHR10514">
    <property type="entry name" value="ANGIOTENSIN-CONVERTING ENZYME"/>
    <property type="match status" value="1"/>
</dbReference>
<dbReference type="PRINTS" id="PR00791">
    <property type="entry name" value="PEPDIPTASEA"/>
</dbReference>
<evidence type="ECO:0000313" key="14">
    <source>
        <dbReference type="EMBL" id="KAL3280443.1"/>
    </source>
</evidence>
<keyword evidence="12" id="KW-0121">Carboxypeptidase</keyword>
<accession>A0ABD2NP06</accession>
<feature type="active site" description="Proton acceptor 2" evidence="6">
    <location>
        <position position="392"/>
    </location>
</feature>
<comment type="caution">
    <text evidence="14">The sequence shown here is derived from an EMBL/GenBank/DDBJ whole genome shotgun (WGS) entry which is preliminary data.</text>
</comment>
<keyword evidence="4 12" id="KW-0325">Glycoprotein</keyword>
<evidence type="ECO:0000256" key="12">
    <source>
        <dbReference type="RuleBase" id="RU361144"/>
    </source>
</evidence>
<evidence type="ECO:0000256" key="5">
    <source>
        <dbReference type="PIRSR" id="PIRSR601548-1"/>
    </source>
</evidence>
<dbReference type="EMBL" id="JABFTP020000127">
    <property type="protein sequence ID" value="KAL3280443.1"/>
    <property type="molecule type" value="Genomic_DNA"/>
</dbReference>
<dbReference type="EC" id="3.4.-.-" evidence="12"/>
<evidence type="ECO:0000256" key="7">
    <source>
        <dbReference type="PIRSR" id="PIRSR601548-2"/>
    </source>
</evidence>
<feature type="binding site" evidence="8">
    <location>
        <position position="419"/>
    </location>
    <ligand>
        <name>Zn(2+)</name>
        <dbReference type="ChEBI" id="CHEBI:29105"/>
        <label>1</label>
        <note>catalytic</note>
    </ligand>
</feature>
<evidence type="ECO:0000256" key="3">
    <source>
        <dbReference type="ARBA" id="ARBA00023157"/>
    </source>
</evidence>
<name>A0ABD2NP06_9CUCU</name>
<evidence type="ECO:0000256" key="11">
    <source>
        <dbReference type="PROSITE-ProRule" id="PRU01355"/>
    </source>
</evidence>
<dbReference type="InterPro" id="IPR001548">
    <property type="entry name" value="Peptidase_M2"/>
</dbReference>
<comment type="similarity">
    <text evidence="1 11 12">Belongs to the peptidase M2 family.</text>
</comment>
<organism evidence="14 15">
    <name type="scientific">Cryptolaemus montrouzieri</name>
    <dbReference type="NCBI Taxonomy" id="559131"/>
    <lineage>
        <taxon>Eukaryota</taxon>
        <taxon>Metazoa</taxon>
        <taxon>Ecdysozoa</taxon>
        <taxon>Arthropoda</taxon>
        <taxon>Hexapoda</taxon>
        <taxon>Insecta</taxon>
        <taxon>Pterygota</taxon>
        <taxon>Neoptera</taxon>
        <taxon>Endopterygota</taxon>
        <taxon>Coleoptera</taxon>
        <taxon>Polyphaga</taxon>
        <taxon>Cucujiformia</taxon>
        <taxon>Coccinelloidea</taxon>
        <taxon>Coccinellidae</taxon>
        <taxon>Scymninae</taxon>
        <taxon>Scymnini</taxon>
        <taxon>Cryptolaemus</taxon>
    </lineage>
</organism>
<dbReference type="SUPFAM" id="SSF55486">
    <property type="entry name" value="Metalloproteases ('zincins'), catalytic domain"/>
    <property type="match status" value="1"/>
</dbReference>
<dbReference type="AlphaFoldDB" id="A0ABD2NP06"/>
<evidence type="ECO:0000256" key="1">
    <source>
        <dbReference type="ARBA" id="ARBA00008139"/>
    </source>
</evidence>
<keyword evidence="12" id="KW-0482">Metalloprotease</keyword>
<feature type="binding site" evidence="10">
    <location>
        <position position="395"/>
    </location>
    <ligand>
        <name>Zn(2+)</name>
        <dbReference type="ChEBI" id="CHEBI:29105"/>
        <label>2</label>
        <note>catalytic</note>
    </ligand>
</feature>
<keyword evidence="12" id="KW-0645">Protease</keyword>
<dbReference type="Gene3D" id="1.10.1370.30">
    <property type="match status" value="1"/>
</dbReference>
<evidence type="ECO:0000256" key="10">
    <source>
        <dbReference type="PIRSR" id="PIRSR601548-8"/>
    </source>
</evidence>
<feature type="binding site" evidence="10">
    <location>
        <position position="391"/>
    </location>
    <ligand>
        <name>Zn(2+)</name>
        <dbReference type="ChEBI" id="CHEBI:29105"/>
        <label>2</label>
        <note>catalytic</note>
    </ligand>
</feature>
<sequence length="597" mass="70161">MHRLSYRETLLILVGFVIKHLGALSESNVEIAQYRYEIEKWLNEIDADFLKFNSLASHLTWEITVDPEDRKHSEQGIELTLLKNRWRNSICEEKIKTEWLTEEQSRKIFLLCRGGKYKDEEILKYVQTMGELSRIYSEKICLPHITDFEKSYNNIFSGVSTDVPKPGDCVLGEPDLENLMKNRNLNAEQLKFIWRLWHDSIGPKIKTSFLSVVHLQNEAARRNGYRDNGEIWREELEMPHLERLVEELYSEIEPLYKMIHSVIRHKLHGKYGSSEIDLKGPIPVHLLGNMWGQDWSYLMDLLGFEDIKAKLSNKLKYRNVTMRHLVSQAEDFYVSMGMRKMTTKFWKYSLFEKSDNLTICHGTAANLFDNGDFRIMMCGEPNMDDFYVIHHEMGHIEYYMAYEQEPAIFQDGTNTAFHESIGDAIMHGVMVPQHLHRIGLLSDEELFDNNTEFNLILLQALEKIPEIPFALLIDKYRWKIFRGDLPLEDLNRIYWKMNRDIRGIIPPETRDEHFFDAGAKFHIPDGTPYIRYFLSGIIQIDLFKSLCEYTFLGRNSLNSDEENILPYNDVTYMDLKRLENILAVSCLLERVFIGVEH</sequence>
<comment type="cofactor">
    <cofactor evidence="12">
        <name>Zn(2+)</name>
        <dbReference type="ChEBI" id="CHEBI:29105"/>
    </cofactor>
    <text evidence="12">Binds 1 zinc ion per subunit.</text>
</comment>
<feature type="binding site" evidence="7">
    <location>
        <position position="531"/>
    </location>
    <ligand>
        <name>chloride</name>
        <dbReference type="ChEBI" id="CHEBI:17996"/>
        <label>1</label>
    </ligand>
</feature>
<evidence type="ECO:0000256" key="8">
    <source>
        <dbReference type="PIRSR" id="PIRSR601548-3"/>
    </source>
</evidence>
<feature type="active site" description="Proton acceptor 1" evidence="5">
    <location>
        <position position="392"/>
    </location>
</feature>
<dbReference type="GO" id="GO:0046872">
    <property type="term" value="F:metal ion binding"/>
    <property type="evidence" value="ECO:0007669"/>
    <property type="project" value="UniProtKB-KW"/>
</dbReference>
<feature type="active site" description="Proton donor 1" evidence="5">
    <location>
        <position position="522"/>
    </location>
</feature>
<keyword evidence="8 12" id="KW-0479">Metal-binding</keyword>
<dbReference type="CDD" id="cd06461">
    <property type="entry name" value="M2_ACE"/>
    <property type="match status" value="1"/>
</dbReference>
<feature type="binding site" evidence="8">
    <location>
        <position position="395"/>
    </location>
    <ligand>
        <name>Zn(2+)</name>
        <dbReference type="ChEBI" id="CHEBI:29105"/>
        <label>1</label>
        <note>catalytic</note>
    </ligand>
</feature>
<dbReference type="PANTHER" id="PTHR10514:SF27">
    <property type="entry name" value="ANGIOTENSIN-CONVERTING ENZYME"/>
    <property type="match status" value="1"/>
</dbReference>
<comment type="caution">
    <text evidence="11">Lacks conserved residue(s) required for the propagation of feature annotation.</text>
</comment>
<evidence type="ECO:0000313" key="15">
    <source>
        <dbReference type="Proteomes" id="UP001516400"/>
    </source>
</evidence>
<dbReference type="GO" id="GO:0006508">
    <property type="term" value="P:proteolysis"/>
    <property type="evidence" value="ECO:0007669"/>
    <property type="project" value="UniProtKB-KW"/>
</dbReference>
<evidence type="ECO:0000256" key="4">
    <source>
        <dbReference type="ARBA" id="ARBA00023180"/>
    </source>
</evidence>